<dbReference type="SUPFAM" id="SSF53178">
    <property type="entry name" value="Peptidyl-tRNA hydrolase-like"/>
    <property type="match status" value="1"/>
</dbReference>
<organism evidence="11 12">
    <name type="scientific">Acidimicrobiia bacterium BACL6 MAG-120924-bin43</name>
    <dbReference type="NCBI Taxonomy" id="1655583"/>
    <lineage>
        <taxon>Bacteria</taxon>
        <taxon>Bacillati</taxon>
        <taxon>Actinomycetota</taxon>
        <taxon>Acidimicrobiia</taxon>
        <taxon>acIV cluster</taxon>
    </lineage>
</organism>
<evidence type="ECO:0000256" key="2">
    <source>
        <dbReference type="ARBA" id="ARBA00022555"/>
    </source>
</evidence>
<comment type="subcellular location">
    <subcellularLocation>
        <location evidence="8">Cytoplasm</location>
    </subcellularLocation>
</comment>
<evidence type="ECO:0000256" key="6">
    <source>
        <dbReference type="ARBA" id="ARBA00048707"/>
    </source>
</evidence>
<dbReference type="Pfam" id="PF01195">
    <property type="entry name" value="Pept_tRNA_hydro"/>
    <property type="match status" value="1"/>
</dbReference>
<comment type="similarity">
    <text evidence="5 8 10">Belongs to the PTH family.</text>
</comment>
<feature type="binding site" evidence="8">
    <location>
        <position position="31"/>
    </location>
    <ligand>
        <name>tRNA</name>
        <dbReference type="ChEBI" id="CHEBI:17843"/>
    </ligand>
</feature>
<dbReference type="AlphaFoldDB" id="A0A0R2QGR2"/>
<evidence type="ECO:0000256" key="8">
    <source>
        <dbReference type="HAMAP-Rule" id="MF_00083"/>
    </source>
</evidence>
<dbReference type="InterPro" id="IPR036416">
    <property type="entry name" value="Pept_tRNA_hydro_sf"/>
</dbReference>
<reference evidence="11 12" key="1">
    <citation type="submission" date="2015-10" db="EMBL/GenBank/DDBJ databases">
        <title>Metagenome-Assembled Genomes uncover a global brackish microbiome.</title>
        <authorList>
            <person name="Hugerth L.W."/>
            <person name="Larsson J."/>
            <person name="Alneberg J."/>
            <person name="Lindh M.V."/>
            <person name="Legrand C."/>
            <person name="Pinhassi J."/>
            <person name="Andersson A.F."/>
        </authorList>
    </citation>
    <scope>NUCLEOTIDE SEQUENCE [LARGE SCALE GENOMIC DNA]</scope>
    <source>
        <strain evidence="11">BACL6 MAG-120924-bin43</strain>
    </source>
</reference>
<dbReference type="FunFam" id="3.40.50.1470:FF:000001">
    <property type="entry name" value="Peptidyl-tRNA hydrolase"/>
    <property type="match status" value="1"/>
</dbReference>
<dbReference type="PROSITE" id="PS01196">
    <property type="entry name" value="PEPT_TRNA_HYDROL_2"/>
    <property type="match status" value="1"/>
</dbReference>
<protein>
    <recommendedName>
        <fullName evidence="7 8">Peptidyl-tRNA hydrolase</fullName>
        <shortName evidence="8">Pth</shortName>
        <ecNumber evidence="1 8">3.1.1.29</ecNumber>
    </recommendedName>
</protein>
<sequence length="205" mass="22050">MALFGRNKRPERRGTPFNALIVGVGNPGREYAGTRHNVGFDVIDQLAKKYSVALKSARDRALVAEVHSGDTHLLLATPTTFMNDSGNAVGPLALRYGIDEPSRIIIVHDELDLEPGVVRIKIGGGLAGHNGLRSISTHLKTQEFVRVRIGVGKPSSKDEGADHVLSRVPQNERQVLDIAVVTAAEAVVLIVEQGAQAAMQQINAR</sequence>
<keyword evidence="4 8" id="KW-0694">RNA-binding</keyword>
<accession>A0A0R2QGR2</accession>
<feature type="active site" description="Proton acceptor" evidence="8">
    <location>
        <position position="36"/>
    </location>
</feature>
<comment type="function">
    <text evidence="8">Catalyzes the release of premature peptidyl moieties from peptidyl-tRNA molecules trapped in stalled 50S ribosomal subunits, and thus maintains levels of free tRNAs and 50S ribosomes.</text>
</comment>
<dbReference type="PROSITE" id="PS01195">
    <property type="entry name" value="PEPT_TRNA_HYDROL_1"/>
    <property type="match status" value="1"/>
</dbReference>
<evidence type="ECO:0000313" key="11">
    <source>
        <dbReference type="EMBL" id="KRO49340.1"/>
    </source>
</evidence>
<feature type="site" description="Stabilizes the basic form of H active site to accept a proton" evidence="8">
    <location>
        <position position="109"/>
    </location>
</feature>
<evidence type="ECO:0000256" key="3">
    <source>
        <dbReference type="ARBA" id="ARBA00022801"/>
    </source>
</evidence>
<comment type="function">
    <text evidence="8">Hydrolyzes ribosome-free peptidyl-tRNAs (with 1 or more amino acids incorporated), which drop off the ribosome during protein synthesis, or as a result of ribosome stalling.</text>
</comment>
<comment type="subunit">
    <text evidence="8">Monomer.</text>
</comment>
<dbReference type="PANTHER" id="PTHR17224">
    <property type="entry name" value="PEPTIDYL-TRNA HYDROLASE"/>
    <property type="match status" value="1"/>
</dbReference>
<keyword evidence="3 8" id="KW-0378">Hydrolase</keyword>
<evidence type="ECO:0000256" key="9">
    <source>
        <dbReference type="RuleBase" id="RU000673"/>
    </source>
</evidence>
<dbReference type="GO" id="GO:0004045">
    <property type="term" value="F:peptidyl-tRNA hydrolase activity"/>
    <property type="evidence" value="ECO:0007669"/>
    <property type="project" value="UniProtKB-UniRule"/>
</dbReference>
<proteinExistence type="inferred from homology"/>
<keyword evidence="8" id="KW-0963">Cytoplasm</keyword>
<comment type="caution">
    <text evidence="11">The sequence shown here is derived from an EMBL/GenBank/DDBJ whole genome shotgun (WGS) entry which is preliminary data.</text>
</comment>
<feature type="binding site" evidence="8">
    <location>
        <position position="130"/>
    </location>
    <ligand>
        <name>tRNA</name>
        <dbReference type="ChEBI" id="CHEBI:17843"/>
    </ligand>
</feature>
<feature type="site" description="Discriminates between blocked and unblocked aminoacyl-tRNA" evidence="8">
    <location>
        <position position="26"/>
    </location>
</feature>
<evidence type="ECO:0000256" key="7">
    <source>
        <dbReference type="ARBA" id="ARBA00050038"/>
    </source>
</evidence>
<dbReference type="HAMAP" id="MF_00083">
    <property type="entry name" value="Pept_tRNA_hydro_bact"/>
    <property type="match status" value="1"/>
</dbReference>
<dbReference type="GO" id="GO:0000049">
    <property type="term" value="F:tRNA binding"/>
    <property type="evidence" value="ECO:0007669"/>
    <property type="project" value="UniProtKB-UniRule"/>
</dbReference>
<evidence type="ECO:0000256" key="10">
    <source>
        <dbReference type="RuleBase" id="RU004320"/>
    </source>
</evidence>
<dbReference type="NCBIfam" id="TIGR00447">
    <property type="entry name" value="pth"/>
    <property type="match status" value="1"/>
</dbReference>
<feature type="binding site" evidence="8">
    <location>
        <position position="83"/>
    </location>
    <ligand>
        <name>tRNA</name>
        <dbReference type="ChEBI" id="CHEBI:17843"/>
    </ligand>
</feature>
<dbReference type="InterPro" id="IPR001328">
    <property type="entry name" value="Pept_tRNA_hydro"/>
</dbReference>
<dbReference type="InterPro" id="IPR018171">
    <property type="entry name" value="Pept_tRNA_hydro_CS"/>
</dbReference>
<evidence type="ECO:0000313" key="12">
    <source>
        <dbReference type="Proteomes" id="UP000051017"/>
    </source>
</evidence>
<dbReference type="Proteomes" id="UP000051017">
    <property type="component" value="Unassembled WGS sequence"/>
</dbReference>
<keyword evidence="2 8" id="KW-0820">tRNA-binding</keyword>
<evidence type="ECO:0000256" key="4">
    <source>
        <dbReference type="ARBA" id="ARBA00022884"/>
    </source>
</evidence>
<gene>
    <name evidence="8" type="primary">pth</name>
    <name evidence="11" type="ORF">ABR75_03715</name>
</gene>
<dbReference type="Gene3D" id="3.40.50.1470">
    <property type="entry name" value="Peptidyl-tRNA hydrolase"/>
    <property type="match status" value="1"/>
</dbReference>
<dbReference type="EMBL" id="LIBJ01000018">
    <property type="protein sequence ID" value="KRO49340.1"/>
    <property type="molecule type" value="Genomic_DNA"/>
</dbReference>
<dbReference type="GO" id="GO:0072344">
    <property type="term" value="P:rescue of stalled ribosome"/>
    <property type="evidence" value="ECO:0007669"/>
    <property type="project" value="UniProtKB-UniRule"/>
</dbReference>
<comment type="catalytic activity">
    <reaction evidence="6 8 9">
        <text>an N-acyl-L-alpha-aminoacyl-tRNA + H2O = an N-acyl-L-amino acid + a tRNA + H(+)</text>
        <dbReference type="Rhea" id="RHEA:54448"/>
        <dbReference type="Rhea" id="RHEA-COMP:10123"/>
        <dbReference type="Rhea" id="RHEA-COMP:13883"/>
        <dbReference type="ChEBI" id="CHEBI:15377"/>
        <dbReference type="ChEBI" id="CHEBI:15378"/>
        <dbReference type="ChEBI" id="CHEBI:59874"/>
        <dbReference type="ChEBI" id="CHEBI:78442"/>
        <dbReference type="ChEBI" id="CHEBI:138191"/>
        <dbReference type="EC" id="3.1.1.29"/>
    </reaction>
</comment>
<dbReference type="GO" id="GO:0005737">
    <property type="term" value="C:cytoplasm"/>
    <property type="evidence" value="ECO:0007669"/>
    <property type="project" value="UniProtKB-SubCell"/>
</dbReference>
<dbReference type="EC" id="3.1.1.29" evidence="1 8"/>
<dbReference type="GO" id="GO:0006515">
    <property type="term" value="P:protein quality control for misfolded or incompletely synthesized proteins"/>
    <property type="evidence" value="ECO:0007669"/>
    <property type="project" value="UniProtKB-UniRule"/>
</dbReference>
<name>A0A0R2QGR2_9ACTN</name>
<dbReference type="PANTHER" id="PTHR17224:SF1">
    <property type="entry name" value="PEPTIDYL-TRNA HYDROLASE"/>
    <property type="match status" value="1"/>
</dbReference>
<dbReference type="CDD" id="cd00462">
    <property type="entry name" value="PTH"/>
    <property type="match status" value="1"/>
</dbReference>
<feature type="binding site" evidence="8">
    <location>
        <position position="81"/>
    </location>
    <ligand>
        <name>tRNA</name>
        <dbReference type="ChEBI" id="CHEBI:17843"/>
    </ligand>
</feature>
<evidence type="ECO:0000256" key="1">
    <source>
        <dbReference type="ARBA" id="ARBA00013260"/>
    </source>
</evidence>
<evidence type="ECO:0000256" key="5">
    <source>
        <dbReference type="ARBA" id="ARBA00038063"/>
    </source>
</evidence>